<sequence>MLNKKKPRKLRGFHCFHVMSGMDWRGSLRFAADIAEKVFDSEGG</sequence>
<protein>
    <submittedName>
        <fullName evidence="1">Uncharacterized protein</fullName>
    </submittedName>
</protein>
<dbReference type="EMBL" id="CP010705">
    <property type="protein sequence ID" value="AUQ94473.1"/>
    <property type="molecule type" value="Genomic_DNA"/>
</dbReference>
<evidence type="ECO:0000313" key="1">
    <source>
        <dbReference type="EMBL" id="AUQ94473.1"/>
    </source>
</evidence>
<reference evidence="1 2" key="2">
    <citation type="journal article" date="2017" name="Int. J. Syst. Evol. Microbiol.">
        <title>Adaptation of Surface-Associated Bacteria to the Open Ocean: A Genomically Distinct Subpopulation of Phaeobacter gallaeciensis Colonizes Pacific Mesozooplankton.</title>
        <authorList>
            <person name="Freese H.M."/>
            <person name="Methner A."/>
            <person name="Overmann J."/>
        </authorList>
    </citation>
    <scope>NUCLEOTIDE SEQUENCE [LARGE SCALE GENOMIC DNA]</scope>
    <source>
        <strain evidence="1 2">P66</strain>
    </source>
</reference>
<accession>A0ABN5GM53</accession>
<keyword evidence="2" id="KW-1185">Reference proteome</keyword>
<organism evidence="1 2">
    <name type="scientific">Phaeobacter inhibens</name>
    <dbReference type="NCBI Taxonomy" id="221822"/>
    <lineage>
        <taxon>Bacteria</taxon>
        <taxon>Pseudomonadati</taxon>
        <taxon>Pseudomonadota</taxon>
        <taxon>Alphaproteobacteria</taxon>
        <taxon>Rhodobacterales</taxon>
        <taxon>Roseobacteraceae</taxon>
        <taxon>Phaeobacter</taxon>
    </lineage>
</organism>
<reference evidence="1 2" key="1">
    <citation type="journal article" date="2017" name="Genome Biol. Evol.">
        <title>Trajectories and Drivers of Genome Evolution in Surface-Associated Marine Phaeobacter.</title>
        <authorList>
            <person name="Freese H.M."/>
            <person name="Sikorski J."/>
            <person name="Bunk B."/>
            <person name="Scheuner C."/>
            <person name="Meier-Kolthoff J.P."/>
            <person name="Sproer C."/>
            <person name="Gram L."/>
            <person name="Overmann J."/>
        </authorList>
    </citation>
    <scope>NUCLEOTIDE SEQUENCE [LARGE SCALE GENOMIC DNA]</scope>
    <source>
        <strain evidence="1 2">P66</strain>
    </source>
</reference>
<evidence type="ECO:0000313" key="2">
    <source>
        <dbReference type="Proteomes" id="UP000236536"/>
    </source>
</evidence>
<name>A0ABN5GM53_9RHOB</name>
<gene>
    <name evidence="1" type="ORF">PhaeoP66_01691</name>
</gene>
<proteinExistence type="predicted"/>
<dbReference type="Proteomes" id="UP000236536">
    <property type="component" value="Chromosome"/>
</dbReference>